<protein>
    <submittedName>
        <fullName evidence="2">YdcF family protein</fullName>
    </submittedName>
</protein>
<dbReference type="RefSeq" id="WP_267848916.1">
    <property type="nucleotide sequence ID" value="NZ_JAPMXC010000010.1"/>
</dbReference>
<reference evidence="2" key="1">
    <citation type="submission" date="2022-11" db="EMBL/GenBank/DDBJ databases">
        <title>Robbsia betulipollinis sp. nov., isolated from pollen of birch (Betula pendula).</title>
        <authorList>
            <person name="Shi H."/>
            <person name="Ambika Manirajan B."/>
            <person name="Ratering S."/>
            <person name="Geissler-Plaum R."/>
            <person name="Schnell S."/>
        </authorList>
    </citation>
    <scope>NUCLEOTIDE SEQUENCE</scope>
    <source>
        <strain evidence="2">Bb-Pol-6</strain>
    </source>
</reference>
<dbReference type="Proteomes" id="UP001082899">
    <property type="component" value="Unassembled WGS sequence"/>
</dbReference>
<organism evidence="2 3">
    <name type="scientific">Robbsia betulipollinis</name>
    <dbReference type="NCBI Taxonomy" id="2981849"/>
    <lineage>
        <taxon>Bacteria</taxon>
        <taxon>Pseudomonadati</taxon>
        <taxon>Pseudomonadota</taxon>
        <taxon>Betaproteobacteria</taxon>
        <taxon>Burkholderiales</taxon>
        <taxon>Burkholderiaceae</taxon>
        <taxon>Robbsia</taxon>
    </lineage>
</organism>
<name>A0ABT3ZR24_9BURK</name>
<accession>A0ABT3ZR24</accession>
<dbReference type="Gene3D" id="3.40.50.620">
    <property type="entry name" value="HUPs"/>
    <property type="match status" value="1"/>
</dbReference>
<feature type="domain" description="DUF218" evidence="1">
    <location>
        <begin position="59"/>
        <end position="158"/>
    </location>
</feature>
<gene>
    <name evidence="2" type="ORF">OVY01_17835</name>
</gene>
<dbReference type="InterPro" id="IPR003848">
    <property type="entry name" value="DUF218"/>
</dbReference>
<dbReference type="PANTHER" id="PTHR30336">
    <property type="entry name" value="INNER MEMBRANE PROTEIN, PROBABLE PERMEASE"/>
    <property type="match status" value="1"/>
</dbReference>
<evidence type="ECO:0000259" key="1">
    <source>
        <dbReference type="Pfam" id="PF02698"/>
    </source>
</evidence>
<proteinExistence type="predicted"/>
<dbReference type="InterPro" id="IPR014729">
    <property type="entry name" value="Rossmann-like_a/b/a_fold"/>
</dbReference>
<dbReference type="EMBL" id="JAPMXC010000010">
    <property type="protein sequence ID" value="MCY0389016.1"/>
    <property type="molecule type" value="Genomic_DNA"/>
</dbReference>
<keyword evidence="3" id="KW-1185">Reference proteome</keyword>
<sequence length="218" mass="25098">MNYSIGVLKLSSKFEMVSTKKFFSEEIIEKVTRELFISTPLHKADLLFVFGTRHSIEKFASAICVLWYGGFFRWLVITGGSRKKEQVDEATLIFEKIKSIGIPHECVFLEKKALHTGQNVEFSLPILDQNIGLKNIQSVIAMGKHCASARYLMTLEKHWPSVEKMLLAVNHFDIPDADWHRYPLTRARVSAEWEKLALYKRLGYIVDWHGTRHQSAVS</sequence>
<evidence type="ECO:0000313" key="2">
    <source>
        <dbReference type="EMBL" id="MCY0389016.1"/>
    </source>
</evidence>
<dbReference type="Pfam" id="PF02698">
    <property type="entry name" value="DUF218"/>
    <property type="match status" value="1"/>
</dbReference>
<comment type="caution">
    <text evidence="2">The sequence shown here is derived from an EMBL/GenBank/DDBJ whole genome shotgun (WGS) entry which is preliminary data.</text>
</comment>
<dbReference type="InterPro" id="IPR051599">
    <property type="entry name" value="Cell_Envelope_Assoc"/>
</dbReference>
<evidence type="ECO:0000313" key="3">
    <source>
        <dbReference type="Proteomes" id="UP001082899"/>
    </source>
</evidence>
<dbReference type="PANTHER" id="PTHR30336:SF4">
    <property type="entry name" value="ENVELOPE BIOGENESIS FACTOR ELYC"/>
    <property type="match status" value="1"/>
</dbReference>